<dbReference type="InterPro" id="IPR052974">
    <property type="entry name" value="GH79_Enzymes"/>
</dbReference>
<reference evidence="4" key="1">
    <citation type="submission" date="2011-04" db="EMBL/GenBank/DDBJ databases">
        <title>Evolution of plant cell wall degrading machinery underlies the functional diversity of forest fungi.</title>
        <authorList>
            <consortium name="US DOE Joint Genome Institute (JGI-PGF)"/>
            <person name="Eastwood D.C."/>
            <person name="Floudas D."/>
            <person name="Binder M."/>
            <person name="Majcherczyk A."/>
            <person name="Schneider P."/>
            <person name="Aerts A."/>
            <person name="Asiegbu F.O."/>
            <person name="Baker S.E."/>
            <person name="Barry K."/>
            <person name="Bendiksby M."/>
            <person name="Blumentritt M."/>
            <person name="Coutinho P.M."/>
            <person name="Cullen D."/>
            <person name="Cullen D."/>
            <person name="Gathman A."/>
            <person name="Goodell B."/>
            <person name="Henrissat B."/>
            <person name="Ihrmark K."/>
            <person name="Kauserud H."/>
            <person name="Kohler A."/>
            <person name="LaButti K."/>
            <person name="Lapidus A."/>
            <person name="Lavin J.L."/>
            <person name="Lee Y.-H."/>
            <person name="Lindquist E."/>
            <person name="Lilly W."/>
            <person name="Lucas S."/>
            <person name="Morin E."/>
            <person name="Murat C."/>
            <person name="Oguiza J.A."/>
            <person name="Park J."/>
            <person name="Pisabarro A.G."/>
            <person name="Riley R."/>
            <person name="Rosling A."/>
            <person name="Salamov A."/>
            <person name="Schmidt O."/>
            <person name="Schmutz J."/>
            <person name="Skrede I."/>
            <person name="Stenlid J."/>
            <person name="Wiebenga A."/>
            <person name="Xie X."/>
            <person name="Kues U."/>
            <person name="Hibbett D.S."/>
            <person name="Hoffmeister D."/>
            <person name="Hogberg N."/>
            <person name="Martin F."/>
            <person name="Grigoriev I.V."/>
            <person name="Watkinson S.C."/>
        </authorList>
    </citation>
    <scope>NUCLEOTIDE SEQUENCE</scope>
    <source>
        <strain evidence="4">S7.9</strain>
    </source>
</reference>
<feature type="region of interest" description="Disordered" evidence="1">
    <location>
        <begin position="674"/>
        <end position="697"/>
    </location>
</feature>
<dbReference type="InterPro" id="IPR031728">
    <property type="entry name" value="GlcAase_C"/>
</dbReference>
<feature type="domain" description="Beta-glucuronidase C-terminal" evidence="3">
    <location>
        <begin position="526"/>
        <end position="636"/>
    </location>
</feature>
<dbReference type="Proteomes" id="UP000008064">
    <property type="component" value="Unassembled WGS sequence"/>
</dbReference>
<keyword evidence="2" id="KW-1133">Transmembrane helix</keyword>
<evidence type="ECO:0000259" key="3">
    <source>
        <dbReference type="Pfam" id="PF16862"/>
    </source>
</evidence>
<evidence type="ECO:0000256" key="2">
    <source>
        <dbReference type="SAM" id="Phobius"/>
    </source>
</evidence>
<evidence type="ECO:0000313" key="4">
    <source>
        <dbReference type="EMBL" id="EGO20265.1"/>
    </source>
</evidence>
<dbReference type="GeneID" id="18815717"/>
<accession>F8P9D6</accession>
<keyword evidence="4" id="KW-0378">Hydrolase</keyword>
<dbReference type="GO" id="GO:0016787">
    <property type="term" value="F:hydrolase activity"/>
    <property type="evidence" value="ECO:0007669"/>
    <property type="project" value="UniProtKB-KW"/>
</dbReference>
<protein>
    <submittedName>
        <fullName evidence="4">Glycoside hydrolase family 79 protein</fullName>
    </submittedName>
</protein>
<sequence length="727" mass="76670">MSSTSALHSNACRCSNDSNEKAKADIRDVARAHAWLSLQFALYFAPQNASSLVLTVGLSIGLSAVMQTSALSLLCYLSFLSVAQASVTVYSQVRLGSPTGTASGSAASYTGAAAYDPTILNPPPIPSPAPATQFTLQLASSAQNVQGLSIPQPGAFFGFSIEMSVINQVIGINSTFLQVPFLNLMANVKERAGRVHVRVGGNTQEYATVVPTLADGKDMEKDKTSLTNPTQTPGLFLTYDIFYMLANVTALTNVNWYLGVPFNDTSNFRLQIAEIGEAVLGDHLLGLQVGNEPDLYSAHGHRPQTYSPSDYFGEFGTIIQAIANDANIPVKNNLIGPSVSGTWTPEDVWNTGFVPSYSSSLGALAVEHYPTDNCYAEYGIGQPVDPQTVFPQFLTHASGQGLVAPYLNSTNYAQSQGKPFLMFETNTASCGGFPGISDSFGAALWALDYGLQMAYSNFSGAMLHVGGQNVYYNPFTPPPTNESSYNQWTIGPVYYSVLALAEAFGTSNNSRIIDLGANSQNQYTPAYAIYEGSNLVKVALFNFMTDPSGANTYTATISIDGSAAGLPNGVPTQAHVKYLLAPSVSSKTDMTWAGQTLGGVFQSDGRLAGSLNVETVTCDQNANTCQVQVPAPGFALVFLSQSSLSEVSPSAPQTFPTTAYTQTINTVTINPSVLATSNGRGRTGELGSTSKGNPNGASRVGVVGSGVALLLSIVVGAFVIGREAVRL</sequence>
<organism>
    <name type="scientific">Serpula lacrymans var. lacrymans (strain S7.9)</name>
    <name type="common">Dry rot fungus</name>
    <dbReference type="NCBI Taxonomy" id="578457"/>
    <lineage>
        <taxon>Eukaryota</taxon>
        <taxon>Fungi</taxon>
        <taxon>Dikarya</taxon>
        <taxon>Basidiomycota</taxon>
        <taxon>Agaricomycotina</taxon>
        <taxon>Agaricomycetes</taxon>
        <taxon>Agaricomycetidae</taxon>
        <taxon>Boletales</taxon>
        <taxon>Coniophorineae</taxon>
        <taxon>Serpulaceae</taxon>
        <taxon>Serpula</taxon>
    </lineage>
</organism>
<dbReference type="Pfam" id="PF16862">
    <property type="entry name" value="Glyco_hydro_79C"/>
    <property type="match status" value="1"/>
</dbReference>
<dbReference type="InterPro" id="IPR017853">
    <property type="entry name" value="GH"/>
</dbReference>
<proteinExistence type="predicted"/>
<dbReference type="AlphaFoldDB" id="F8P9D6"/>
<name>F8P9D6_SERL9</name>
<gene>
    <name evidence="4" type="ORF">SERLADRAFT_442398</name>
</gene>
<dbReference type="OrthoDB" id="2796951at2759"/>
<evidence type="ECO:0000256" key="1">
    <source>
        <dbReference type="SAM" id="MobiDB-lite"/>
    </source>
</evidence>
<dbReference type="EMBL" id="GL945441">
    <property type="protein sequence ID" value="EGO20265.1"/>
    <property type="molecule type" value="Genomic_DNA"/>
</dbReference>
<dbReference type="PANTHER" id="PTHR36183:SF2">
    <property type="entry name" value="BETA-GLUCURONIDASE C-TERMINAL DOMAIN-CONTAINING PROTEIN"/>
    <property type="match status" value="1"/>
</dbReference>
<dbReference type="RefSeq" id="XP_007323010.1">
    <property type="nucleotide sequence ID" value="XM_007322948.1"/>
</dbReference>
<dbReference type="Gene3D" id="3.20.20.80">
    <property type="entry name" value="Glycosidases"/>
    <property type="match status" value="1"/>
</dbReference>
<dbReference type="KEGG" id="sla:SERLADRAFT_442398"/>
<keyword evidence="2" id="KW-0472">Membrane</keyword>
<dbReference type="HOGENOM" id="CLU_023945_0_0_1"/>
<feature type="transmembrane region" description="Helical" evidence="2">
    <location>
        <begin position="700"/>
        <end position="721"/>
    </location>
</feature>
<dbReference type="SUPFAM" id="SSF51445">
    <property type="entry name" value="(Trans)glycosidases"/>
    <property type="match status" value="1"/>
</dbReference>
<keyword evidence="2" id="KW-0812">Transmembrane</keyword>
<dbReference type="PANTHER" id="PTHR36183">
    <property type="entry name" value="BETA-GLUCURONIDASE"/>
    <property type="match status" value="1"/>
</dbReference>
<feature type="compositionally biased region" description="Polar residues" evidence="1">
    <location>
        <begin position="674"/>
        <end position="695"/>
    </location>
</feature>